<name>A0AAD2CWT2_EUPCR</name>
<organism evidence="1 2">
    <name type="scientific">Euplotes crassus</name>
    <dbReference type="NCBI Taxonomy" id="5936"/>
    <lineage>
        <taxon>Eukaryota</taxon>
        <taxon>Sar</taxon>
        <taxon>Alveolata</taxon>
        <taxon>Ciliophora</taxon>
        <taxon>Intramacronucleata</taxon>
        <taxon>Spirotrichea</taxon>
        <taxon>Hypotrichia</taxon>
        <taxon>Euplotida</taxon>
        <taxon>Euplotidae</taxon>
        <taxon>Moneuplotes</taxon>
    </lineage>
</organism>
<gene>
    <name evidence="1" type="ORF">ECRASSUSDP1_LOCUS14852</name>
</gene>
<proteinExistence type="predicted"/>
<keyword evidence="2" id="KW-1185">Reference proteome</keyword>
<dbReference type="EMBL" id="CAMPGE010014857">
    <property type="protein sequence ID" value="CAI2373506.1"/>
    <property type="molecule type" value="Genomic_DNA"/>
</dbReference>
<evidence type="ECO:0000313" key="1">
    <source>
        <dbReference type="EMBL" id="CAI2373506.1"/>
    </source>
</evidence>
<sequence>MDLLDQIASIPPNLFSLTLKEELVFFQTLADSQQCEIHPETLKLIIIQDKNVCLQETLAQMYNCHLKKLKNVYFPLWTKLSTRFKKVLVLQHRLFKQKDIESWKFAETKIKIYELIEWLLELSESHLLFKTYVQDFSQHDLEIDLYCEKSLAQNADVKKIVDHFLNDMKKSNSIIWVKNCQKLIENTTYNFPLYTKKEVFSTLLDLWARNHPLFRKSTFDLPRYKIIEAFECYDPSESNRDYEKDQPVYNMRYLESLIIQAQYDLLLSASKSFTTKFWENPNKAKTKSVPIKSELSVPVSFCSETNSPVFNRKSTDIDSNVFDLQE</sequence>
<comment type="caution">
    <text evidence="1">The sequence shown here is derived from an EMBL/GenBank/DDBJ whole genome shotgun (WGS) entry which is preliminary data.</text>
</comment>
<accession>A0AAD2CWT2</accession>
<dbReference type="AlphaFoldDB" id="A0AAD2CWT2"/>
<protein>
    <submittedName>
        <fullName evidence="1">Uncharacterized protein</fullName>
    </submittedName>
</protein>
<dbReference type="Proteomes" id="UP001295684">
    <property type="component" value="Unassembled WGS sequence"/>
</dbReference>
<reference evidence="1" key="1">
    <citation type="submission" date="2023-07" db="EMBL/GenBank/DDBJ databases">
        <authorList>
            <consortium name="AG Swart"/>
            <person name="Singh M."/>
            <person name="Singh A."/>
            <person name="Seah K."/>
            <person name="Emmerich C."/>
        </authorList>
    </citation>
    <scope>NUCLEOTIDE SEQUENCE</scope>
    <source>
        <strain evidence="1">DP1</strain>
    </source>
</reference>
<evidence type="ECO:0000313" key="2">
    <source>
        <dbReference type="Proteomes" id="UP001295684"/>
    </source>
</evidence>